<dbReference type="PATRIC" id="fig|1653479.3.peg.284"/>
<dbReference type="SUPFAM" id="SSF53335">
    <property type="entry name" value="S-adenosyl-L-methionine-dependent methyltransferases"/>
    <property type="match status" value="1"/>
</dbReference>
<dbReference type="Proteomes" id="UP000076038">
    <property type="component" value="Chromosome"/>
</dbReference>
<dbReference type="KEGG" id="rhs:A3Q41_00286"/>
<accession>A0A143QEX4</accession>
<dbReference type="AlphaFoldDB" id="A0A143QEX4"/>
<evidence type="ECO:0000313" key="2">
    <source>
        <dbReference type="Proteomes" id="UP000076038"/>
    </source>
</evidence>
<keyword evidence="2" id="KW-1185">Reference proteome</keyword>
<evidence type="ECO:0008006" key="3">
    <source>
        <dbReference type="Google" id="ProtNLM"/>
    </source>
</evidence>
<sequence length="205" mass="22403">MGLEYLESLVHRTATAGEPFERGADESELGYLSALAARPGTKSICEVGFNAGFSSWAFLEASPDTTVVSFDLAAYAYSDAAKAHVDEHFPGRHTLIQGDSHTTIKAYAEQHPDARFDVIFIDGDHSVEGARADLDDLRALATPESVVIMDDITPWLWFGEGPTQAWQEAVDAGRILHTNYFRDGEPVDAVTPPAARAWAEGRYPF</sequence>
<reference evidence="2" key="2">
    <citation type="submission" date="2016-04" db="EMBL/GenBank/DDBJ databases">
        <title>Complete Genome and Plasmid Sequences for Rhodococcus fascians D188 and Draft Sequences for Rhodococcus spp. Isolates PBTS 1 and PBTS 2.</title>
        <authorList>
            <person name="Stamer R."/>
            <person name="Vereecke D."/>
            <person name="Zhang Y."/>
            <person name="Schilkey F."/>
            <person name="Devitt N."/>
            <person name="Randall J."/>
        </authorList>
    </citation>
    <scope>NUCLEOTIDE SEQUENCE [LARGE SCALE GENOMIC DNA]</scope>
    <source>
        <strain evidence="2">PBTS2</strain>
    </source>
</reference>
<dbReference type="OrthoDB" id="4455946at2"/>
<dbReference type="EMBL" id="CP015220">
    <property type="protein sequence ID" value="AMY21610.1"/>
    <property type="molecule type" value="Genomic_DNA"/>
</dbReference>
<evidence type="ECO:0000313" key="1">
    <source>
        <dbReference type="EMBL" id="AMY21610.1"/>
    </source>
</evidence>
<proteinExistence type="predicted"/>
<reference evidence="1 2" key="1">
    <citation type="journal article" date="2016" name="Genome Announc.">
        <title>Complete Genome and Plasmid Sequences for Rhodococcus fascians D188 and Draft Sequences for Rhodococcus Isolates PBTS 1 and PBTS 2.</title>
        <authorList>
            <person name="Stamler R.A."/>
            <person name="Vereecke D."/>
            <person name="Zhang Y."/>
            <person name="Schilkey F."/>
            <person name="Devitt N."/>
            <person name="Randall J.J."/>
        </authorList>
    </citation>
    <scope>NUCLEOTIDE SEQUENCE [LARGE SCALE GENOMIC DNA]</scope>
    <source>
        <strain evidence="1 2">PBTS2</strain>
    </source>
</reference>
<organism evidence="1 2">
    <name type="scientific">Rhodococcoides fascians</name>
    <name type="common">Rhodococcus fascians</name>
    <dbReference type="NCBI Taxonomy" id="1828"/>
    <lineage>
        <taxon>Bacteria</taxon>
        <taxon>Bacillati</taxon>
        <taxon>Actinomycetota</taxon>
        <taxon>Actinomycetes</taxon>
        <taxon>Mycobacteriales</taxon>
        <taxon>Nocardiaceae</taxon>
        <taxon>Rhodococcoides</taxon>
    </lineage>
</organism>
<dbReference type="InterPro" id="IPR029063">
    <property type="entry name" value="SAM-dependent_MTases_sf"/>
</dbReference>
<protein>
    <recommendedName>
        <fullName evidence="3">Methyltransferase</fullName>
    </recommendedName>
</protein>
<dbReference type="Gene3D" id="3.40.50.150">
    <property type="entry name" value="Vaccinia Virus protein VP39"/>
    <property type="match status" value="1"/>
</dbReference>
<dbReference type="RefSeq" id="WP_063216038.1">
    <property type="nucleotide sequence ID" value="NZ_CP015220.1"/>
</dbReference>
<dbReference type="Pfam" id="PF13578">
    <property type="entry name" value="Methyltransf_24"/>
    <property type="match status" value="1"/>
</dbReference>
<gene>
    <name evidence="1" type="ORF">A3Q41_00286</name>
</gene>
<name>A0A143QEX4_RHOFA</name>